<name>A0AAV5GDR4_9BASI</name>
<dbReference type="Proteomes" id="UP001342314">
    <property type="component" value="Unassembled WGS sequence"/>
</dbReference>
<gene>
    <name evidence="2" type="ORF">Rhopal_003705-T1</name>
</gene>
<evidence type="ECO:0000313" key="3">
    <source>
        <dbReference type="Proteomes" id="UP001342314"/>
    </source>
</evidence>
<protein>
    <submittedName>
        <fullName evidence="2">Uncharacterized protein</fullName>
    </submittedName>
</protein>
<keyword evidence="3" id="KW-1185">Reference proteome</keyword>
<comment type="caution">
    <text evidence="2">The sequence shown here is derived from an EMBL/GenBank/DDBJ whole genome shotgun (WGS) entry which is preliminary data.</text>
</comment>
<feature type="region of interest" description="Disordered" evidence="1">
    <location>
        <begin position="175"/>
        <end position="203"/>
    </location>
</feature>
<evidence type="ECO:0000256" key="1">
    <source>
        <dbReference type="SAM" id="MobiDB-lite"/>
    </source>
</evidence>
<accession>A0AAV5GDR4</accession>
<sequence length="259" mass="28368">MVTTRPSSNAERPKVPRKIVTATNAVRYSKSRMSYKREPSSGLANVQLVPVGGSARRAEAKLMASLEAQSARKMVVESQSAPRVPPASEQGVTSDEDNVDLQRKRELFSPALVRPLFLRKLTAVSTVVTYWDQPRKEHPVKPFESKMEDEDEDGASLQPIKQFAKLHAVKPERLLPPQPSAHARSADSPPARDHADLAPSPAPTLPLKLLPTLVKRKAVVESTLLSANSIDEPAILGRPVQARRPSSVYSGVAYSAWFV</sequence>
<feature type="region of interest" description="Disordered" evidence="1">
    <location>
        <begin position="77"/>
        <end position="97"/>
    </location>
</feature>
<dbReference type="EMBL" id="BQKY01000007">
    <property type="protein sequence ID" value="GJN90691.1"/>
    <property type="molecule type" value="Genomic_DNA"/>
</dbReference>
<evidence type="ECO:0000313" key="2">
    <source>
        <dbReference type="EMBL" id="GJN90691.1"/>
    </source>
</evidence>
<organism evidence="2 3">
    <name type="scientific">Rhodotorula paludigena</name>
    <dbReference type="NCBI Taxonomy" id="86838"/>
    <lineage>
        <taxon>Eukaryota</taxon>
        <taxon>Fungi</taxon>
        <taxon>Dikarya</taxon>
        <taxon>Basidiomycota</taxon>
        <taxon>Pucciniomycotina</taxon>
        <taxon>Microbotryomycetes</taxon>
        <taxon>Sporidiobolales</taxon>
        <taxon>Sporidiobolaceae</taxon>
        <taxon>Rhodotorula</taxon>
    </lineage>
</organism>
<proteinExistence type="predicted"/>
<reference evidence="2 3" key="1">
    <citation type="submission" date="2021-12" db="EMBL/GenBank/DDBJ databases">
        <title>High titer production of polyol ester of fatty acids by Rhodotorula paludigena BS15 towards product separation-free biomass refinery.</title>
        <authorList>
            <person name="Mano J."/>
            <person name="Ono H."/>
            <person name="Tanaka T."/>
            <person name="Naito K."/>
            <person name="Sushida H."/>
            <person name="Ike M."/>
            <person name="Tokuyasu K."/>
            <person name="Kitaoka M."/>
        </authorList>
    </citation>
    <scope>NUCLEOTIDE SEQUENCE [LARGE SCALE GENOMIC DNA]</scope>
    <source>
        <strain evidence="2 3">BS15</strain>
    </source>
</reference>
<dbReference type="AlphaFoldDB" id="A0AAV5GDR4"/>